<gene>
    <name evidence="2" type="ORF">METZ01_LOCUS128445</name>
</gene>
<protein>
    <submittedName>
        <fullName evidence="2">Uncharacterized protein</fullName>
    </submittedName>
</protein>
<keyword evidence="1" id="KW-0812">Transmembrane</keyword>
<sequence>MTTIHHKQLKLLPLVIIALLIGISSPDIFAETLDLNTNQSVYTPQHPLFIYGEGPPNKPLVVRLFAPDGTTANFEQVMTKNDGSFSTTLMKWPKPSTTIPYGTYVVEIVSQSGMSERMNIKFAPDSELVTIPIERSVQVTVFAPEIAASDRPFRVFVQVSSDGHLVHEEVKKLLAASHVHTPSDSVRSLTQQLERLHEGLYFVEYKPTQEGTYVFHMVANHQGTVSHGSAASLVLGQDLAGLSQEIVSLNQVLTTASTELDSLQSDIHGFGTTLELASDKINTGVSEIDTSVSSMSSAVANIEEASLQVNSLLFPIVGSIAVIVALQITILARRR</sequence>
<reference evidence="2" key="1">
    <citation type="submission" date="2018-05" db="EMBL/GenBank/DDBJ databases">
        <authorList>
            <person name="Lanie J.A."/>
            <person name="Ng W.-L."/>
            <person name="Kazmierczak K.M."/>
            <person name="Andrzejewski T.M."/>
            <person name="Davidsen T.M."/>
            <person name="Wayne K.J."/>
            <person name="Tettelin H."/>
            <person name="Glass J.I."/>
            <person name="Rusch D."/>
            <person name="Podicherti R."/>
            <person name="Tsui H.-C.T."/>
            <person name="Winkler M.E."/>
        </authorList>
    </citation>
    <scope>NUCLEOTIDE SEQUENCE</scope>
</reference>
<dbReference type="EMBL" id="UINC01018079">
    <property type="protein sequence ID" value="SVA75591.1"/>
    <property type="molecule type" value="Genomic_DNA"/>
</dbReference>
<evidence type="ECO:0000313" key="2">
    <source>
        <dbReference type="EMBL" id="SVA75591.1"/>
    </source>
</evidence>
<keyword evidence="1" id="KW-0472">Membrane</keyword>
<feature type="transmembrane region" description="Helical" evidence="1">
    <location>
        <begin position="312"/>
        <end position="332"/>
    </location>
</feature>
<accession>A0A381YGA4</accession>
<proteinExistence type="predicted"/>
<keyword evidence="1" id="KW-1133">Transmembrane helix</keyword>
<dbReference type="AlphaFoldDB" id="A0A381YGA4"/>
<name>A0A381YGA4_9ZZZZ</name>
<organism evidence="2">
    <name type="scientific">marine metagenome</name>
    <dbReference type="NCBI Taxonomy" id="408172"/>
    <lineage>
        <taxon>unclassified sequences</taxon>
        <taxon>metagenomes</taxon>
        <taxon>ecological metagenomes</taxon>
    </lineage>
</organism>
<evidence type="ECO:0000256" key="1">
    <source>
        <dbReference type="SAM" id="Phobius"/>
    </source>
</evidence>